<dbReference type="SUPFAM" id="SSF48452">
    <property type="entry name" value="TPR-like"/>
    <property type="match status" value="1"/>
</dbReference>
<dbReference type="PROSITE" id="PS51257">
    <property type="entry name" value="PROKAR_LIPOPROTEIN"/>
    <property type="match status" value="1"/>
</dbReference>
<dbReference type="Gene3D" id="1.25.40.390">
    <property type="match status" value="1"/>
</dbReference>
<dbReference type="Pfam" id="PF14322">
    <property type="entry name" value="SusD-like_3"/>
    <property type="match status" value="1"/>
</dbReference>
<keyword evidence="5" id="KW-0998">Cell outer membrane</keyword>
<evidence type="ECO:0000313" key="8">
    <source>
        <dbReference type="EMBL" id="BBL07457.1"/>
    </source>
</evidence>
<organism evidence="8 9">
    <name type="scientific">Alistipes dispar</name>
    <dbReference type="NCBI Taxonomy" id="2585119"/>
    <lineage>
        <taxon>Bacteria</taxon>
        <taxon>Pseudomonadati</taxon>
        <taxon>Bacteroidota</taxon>
        <taxon>Bacteroidia</taxon>
        <taxon>Bacteroidales</taxon>
        <taxon>Rikenellaceae</taxon>
        <taxon>Alistipes</taxon>
    </lineage>
</organism>
<feature type="domain" description="SusD-like N-terminal" evidence="7">
    <location>
        <begin position="23"/>
        <end position="219"/>
    </location>
</feature>
<sequence>MKKTATILASAALLAGVTGCESFLEEESYGSTTDIFNEENGLKAFVNLSYTKINNLYGGDGQWPLMTELGTDLFLRGKNQGDTGLTDYYGLDANNGNVSWLWNHCYKALANINMFMETIDTTPFADESEKLQCKAEMLVMRSMFLWIITETWGDSYLPRTTDKTEGMEARRSTREDFYEEIIGGLEQVVNEGMLPDERTSEAGRIDMPTAKAFLARMYLYHEQFEDAERLASEVIDGPYGFELTPSLKDLWADDKTNDEFIWTTNFTNDESYAQSNGYWQWYAMYIDRFPGVQTMLGWTGYGGCQAIPSLYYIDNFNRDADLRWIDLHQWVWYYNDPADDRSEFPDNRWREYIDTALYCCPDVLPEFERQRMKTCYTFFDRNDMYDAKGIPQDRWTFIGMTKFYDHTRPGNMSTLSDRSYPVIRLGELYLIRAEANIRRTDPDLQAAARDIMTLRERAIRKDSEDPAQNEAWRDAMTVTENDMNVDFILEERARELAGEWQRRLDLKRLGKLVERVTLYNPDAADNIRDYHAVRPIPQSQFDGMPDWTTLGQNEGYN</sequence>
<proteinExistence type="inferred from homology"/>
<dbReference type="InterPro" id="IPR011990">
    <property type="entry name" value="TPR-like_helical_dom_sf"/>
</dbReference>
<keyword evidence="4" id="KW-0472">Membrane</keyword>
<evidence type="ECO:0000259" key="7">
    <source>
        <dbReference type="Pfam" id="PF14322"/>
    </source>
</evidence>
<dbReference type="Pfam" id="PF07980">
    <property type="entry name" value="SusD_RagB"/>
    <property type="match status" value="1"/>
</dbReference>
<evidence type="ECO:0000259" key="6">
    <source>
        <dbReference type="Pfam" id="PF07980"/>
    </source>
</evidence>
<dbReference type="OrthoDB" id="5694214at2"/>
<dbReference type="InterPro" id="IPR012944">
    <property type="entry name" value="SusD_RagB_dom"/>
</dbReference>
<evidence type="ECO:0000256" key="5">
    <source>
        <dbReference type="ARBA" id="ARBA00023237"/>
    </source>
</evidence>
<evidence type="ECO:0000256" key="4">
    <source>
        <dbReference type="ARBA" id="ARBA00023136"/>
    </source>
</evidence>
<name>A0A4Y1X2B4_9BACT</name>
<dbReference type="InterPro" id="IPR033985">
    <property type="entry name" value="SusD-like_N"/>
</dbReference>
<dbReference type="GO" id="GO:0009279">
    <property type="term" value="C:cell outer membrane"/>
    <property type="evidence" value="ECO:0007669"/>
    <property type="project" value="UniProtKB-SubCell"/>
</dbReference>
<feature type="domain" description="RagB/SusD" evidence="6">
    <location>
        <begin position="259"/>
        <end position="556"/>
    </location>
</feature>
<accession>A0A4Y1X2B4</accession>
<dbReference type="Proteomes" id="UP000319374">
    <property type="component" value="Chromosome"/>
</dbReference>
<dbReference type="EMBL" id="AP019736">
    <property type="protein sequence ID" value="BBL07457.1"/>
    <property type="molecule type" value="Genomic_DNA"/>
</dbReference>
<keyword evidence="9" id="KW-1185">Reference proteome</keyword>
<comment type="subcellular location">
    <subcellularLocation>
        <location evidence="1">Cell outer membrane</location>
    </subcellularLocation>
</comment>
<reference evidence="9" key="1">
    <citation type="submission" date="2019-06" db="EMBL/GenBank/DDBJ databases">
        <title>Alistipes onderdonkii subsp. vulgaris subsp. nov., Alistipes dispar sp. nov. and Alistipes communis sp. nov., isolated from human faeces, and creation of Alistipes onderdonkii subsp. onderdonkii subsp. nov.</title>
        <authorList>
            <person name="Sakamoto M."/>
            <person name="Ikeyama N."/>
            <person name="Ogata Y."/>
            <person name="Suda W."/>
            <person name="Iino T."/>
            <person name="Hattori M."/>
            <person name="Ohkuma M."/>
        </authorList>
    </citation>
    <scope>NUCLEOTIDE SEQUENCE [LARGE SCALE GENOMIC DNA]</scope>
    <source>
        <strain evidence="9">5CPEGH6</strain>
    </source>
</reference>
<evidence type="ECO:0000313" key="9">
    <source>
        <dbReference type="Proteomes" id="UP000319374"/>
    </source>
</evidence>
<keyword evidence="3" id="KW-0732">Signal</keyword>
<dbReference type="GeneID" id="98674082"/>
<evidence type="ECO:0000256" key="3">
    <source>
        <dbReference type="ARBA" id="ARBA00022729"/>
    </source>
</evidence>
<dbReference type="RefSeq" id="WP_141429628.1">
    <property type="nucleotide sequence ID" value="NZ_AP019736.1"/>
</dbReference>
<gene>
    <name evidence="8" type="ORF">A5CPEGH6_20950</name>
</gene>
<evidence type="ECO:0000256" key="2">
    <source>
        <dbReference type="ARBA" id="ARBA00006275"/>
    </source>
</evidence>
<protein>
    <submittedName>
        <fullName evidence="8">Membrane protein</fullName>
    </submittedName>
</protein>
<dbReference type="AlphaFoldDB" id="A0A4Y1X2B4"/>
<evidence type="ECO:0000256" key="1">
    <source>
        <dbReference type="ARBA" id="ARBA00004442"/>
    </source>
</evidence>
<comment type="similarity">
    <text evidence="2">Belongs to the SusD family.</text>
</comment>
<dbReference type="KEGG" id="ada:A5CPEGH6_20950"/>